<dbReference type="STRING" id="33978.A6M13_03300"/>
<reference evidence="6 7" key="1">
    <citation type="submission" date="2016-07" db="EMBL/GenBank/DDBJ databases">
        <title>Caryophanon tenue genome sequencing.</title>
        <authorList>
            <person name="Verma A."/>
            <person name="Pal Y."/>
            <person name="Krishnamurthi S."/>
        </authorList>
    </citation>
    <scope>NUCLEOTIDE SEQUENCE [LARGE SCALE GENOMIC DNA]</scope>
    <source>
        <strain evidence="6 7">DSM 14152</strain>
    </source>
</reference>
<dbReference type="SUPFAM" id="SSF46955">
    <property type="entry name" value="Putative DNA-binding domain"/>
    <property type="match status" value="1"/>
</dbReference>
<dbReference type="PANTHER" id="PTHR30204">
    <property type="entry name" value="REDOX-CYCLING DRUG-SENSING TRANSCRIPTIONAL ACTIVATOR SOXR"/>
    <property type="match status" value="1"/>
</dbReference>
<keyword evidence="7" id="KW-1185">Reference proteome</keyword>
<proteinExistence type="predicted"/>
<accession>A0A1C0YBQ0</accession>
<dbReference type="InterPro" id="IPR009061">
    <property type="entry name" value="DNA-bd_dom_put_sf"/>
</dbReference>
<dbReference type="GO" id="GO:0003700">
    <property type="term" value="F:DNA-binding transcription factor activity"/>
    <property type="evidence" value="ECO:0007669"/>
    <property type="project" value="InterPro"/>
</dbReference>
<organism evidence="6 7">
    <name type="scientific">Caryophanon tenue</name>
    <dbReference type="NCBI Taxonomy" id="33978"/>
    <lineage>
        <taxon>Bacteria</taxon>
        <taxon>Bacillati</taxon>
        <taxon>Bacillota</taxon>
        <taxon>Bacilli</taxon>
        <taxon>Bacillales</taxon>
        <taxon>Caryophanaceae</taxon>
        <taxon>Caryophanon</taxon>
    </lineage>
</organism>
<dbReference type="Gene3D" id="1.10.1660.10">
    <property type="match status" value="1"/>
</dbReference>
<evidence type="ECO:0000256" key="3">
    <source>
        <dbReference type="ARBA" id="ARBA00023125"/>
    </source>
</evidence>
<protein>
    <recommendedName>
        <fullName evidence="5">HTH merR-type domain-containing protein</fullName>
    </recommendedName>
</protein>
<dbReference type="InterPro" id="IPR047057">
    <property type="entry name" value="MerR_fam"/>
</dbReference>
<keyword evidence="3" id="KW-0238">DNA-binding</keyword>
<gene>
    <name evidence="6" type="ORF">A6M13_03300</name>
</gene>
<keyword evidence="4" id="KW-0804">Transcription</keyword>
<dbReference type="Pfam" id="PF13411">
    <property type="entry name" value="MerR_1"/>
    <property type="match status" value="1"/>
</dbReference>
<keyword evidence="2" id="KW-0805">Transcription regulation</keyword>
<evidence type="ECO:0000256" key="1">
    <source>
        <dbReference type="ARBA" id="ARBA00022491"/>
    </source>
</evidence>
<dbReference type="Proteomes" id="UP000093199">
    <property type="component" value="Unassembled WGS sequence"/>
</dbReference>
<evidence type="ECO:0000313" key="6">
    <source>
        <dbReference type="EMBL" id="OCS84617.1"/>
    </source>
</evidence>
<dbReference type="AlphaFoldDB" id="A0A1C0YBQ0"/>
<evidence type="ECO:0000313" key="7">
    <source>
        <dbReference type="Proteomes" id="UP000093199"/>
    </source>
</evidence>
<evidence type="ECO:0000256" key="4">
    <source>
        <dbReference type="ARBA" id="ARBA00023163"/>
    </source>
</evidence>
<name>A0A1C0YBQ0_9BACL</name>
<evidence type="ECO:0000256" key="2">
    <source>
        <dbReference type="ARBA" id="ARBA00023015"/>
    </source>
</evidence>
<sequence length="90" mass="10307">MEEGTFKDKKLISIGNVSELLGLSTRQIRYYEEKGLVIPERSAKGTRKYSIQDIEILSIISDYVLEGMQTSDIKQMLKKRGFSCAPQLYK</sequence>
<keyword evidence="1" id="KW-0678">Repressor</keyword>
<comment type="caution">
    <text evidence="6">The sequence shown here is derived from an EMBL/GenBank/DDBJ whole genome shotgun (WGS) entry which is preliminary data.</text>
</comment>
<feature type="domain" description="HTH merR-type" evidence="5">
    <location>
        <begin position="11"/>
        <end position="79"/>
    </location>
</feature>
<dbReference type="PANTHER" id="PTHR30204:SF65">
    <property type="entry name" value="HTH-TYPE TRANSCRIPTIONAL REGULATOR TNRA"/>
    <property type="match status" value="1"/>
</dbReference>
<dbReference type="PROSITE" id="PS00552">
    <property type="entry name" value="HTH_MERR_1"/>
    <property type="match status" value="1"/>
</dbReference>
<dbReference type="SMART" id="SM00422">
    <property type="entry name" value="HTH_MERR"/>
    <property type="match status" value="1"/>
</dbReference>
<evidence type="ECO:0000259" key="5">
    <source>
        <dbReference type="PROSITE" id="PS50937"/>
    </source>
</evidence>
<dbReference type="GO" id="GO:0003677">
    <property type="term" value="F:DNA binding"/>
    <property type="evidence" value="ECO:0007669"/>
    <property type="project" value="UniProtKB-KW"/>
</dbReference>
<dbReference type="InterPro" id="IPR000551">
    <property type="entry name" value="MerR-type_HTH_dom"/>
</dbReference>
<dbReference type="PROSITE" id="PS50937">
    <property type="entry name" value="HTH_MERR_2"/>
    <property type="match status" value="1"/>
</dbReference>
<dbReference type="EMBL" id="MASJ01000023">
    <property type="protein sequence ID" value="OCS84617.1"/>
    <property type="molecule type" value="Genomic_DNA"/>
</dbReference>
<dbReference type="OrthoDB" id="9806513at2"/>
<dbReference type="RefSeq" id="WP_066545723.1">
    <property type="nucleotide sequence ID" value="NZ_MASJ01000023.1"/>
</dbReference>